<dbReference type="PANTHER" id="PTHR11432">
    <property type="entry name" value="NADH DEHYDROGENASE SUBUNIT 1"/>
    <property type="match status" value="1"/>
</dbReference>
<feature type="transmembrane region" description="Helical" evidence="7">
    <location>
        <begin position="167"/>
        <end position="188"/>
    </location>
</feature>
<comment type="caution">
    <text evidence="8">The sequence shown here is derived from an EMBL/GenBank/DDBJ whole genome shotgun (WGS) entry which is preliminary data.</text>
</comment>
<keyword evidence="3 6" id="KW-0812">Transmembrane</keyword>
<evidence type="ECO:0000256" key="3">
    <source>
        <dbReference type="ARBA" id="ARBA00022692"/>
    </source>
</evidence>
<comment type="similarity">
    <text evidence="2 6">Belongs to the complex I subunit 1 family.</text>
</comment>
<evidence type="ECO:0000256" key="1">
    <source>
        <dbReference type="ARBA" id="ARBA00004141"/>
    </source>
</evidence>
<dbReference type="GO" id="GO:0003954">
    <property type="term" value="F:NADH dehydrogenase activity"/>
    <property type="evidence" value="ECO:0007669"/>
    <property type="project" value="TreeGrafter"/>
</dbReference>
<keyword evidence="6" id="KW-0520">NAD</keyword>
<keyword evidence="9" id="KW-1185">Reference proteome</keyword>
<dbReference type="AlphaFoldDB" id="A0A8H7RZ24"/>
<evidence type="ECO:0000256" key="6">
    <source>
        <dbReference type="RuleBase" id="RU000471"/>
    </source>
</evidence>
<comment type="subcellular location">
    <subcellularLocation>
        <location evidence="1">Membrane</location>
        <topology evidence="1">Multi-pass membrane protein</topology>
    </subcellularLocation>
    <subcellularLocation>
        <location evidence="6">Mitochondrion inner membrane</location>
        <topology evidence="6">Multi-pass membrane protein</topology>
    </subcellularLocation>
</comment>
<dbReference type="OrthoDB" id="531329at2759"/>
<evidence type="ECO:0000313" key="9">
    <source>
        <dbReference type="Proteomes" id="UP000646827"/>
    </source>
</evidence>
<evidence type="ECO:0000256" key="2">
    <source>
        <dbReference type="ARBA" id="ARBA00010535"/>
    </source>
</evidence>
<accession>A0A8H7RZ24</accession>
<reference evidence="8 9" key="1">
    <citation type="submission" date="2020-12" db="EMBL/GenBank/DDBJ databases">
        <title>Metabolic potential, ecology and presence of endohyphal bacteria is reflected in genomic diversity of Mucoromycotina.</title>
        <authorList>
            <person name="Muszewska A."/>
            <person name="Okrasinska A."/>
            <person name="Steczkiewicz K."/>
            <person name="Drgas O."/>
            <person name="Orlowska M."/>
            <person name="Perlinska-Lenart U."/>
            <person name="Aleksandrzak-Piekarczyk T."/>
            <person name="Szatraj K."/>
            <person name="Zielenkiewicz U."/>
            <person name="Pilsyk S."/>
            <person name="Malc E."/>
            <person name="Mieczkowski P."/>
            <person name="Kruszewska J.S."/>
            <person name="Biernat P."/>
            <person name="Pawlowska J."/>
        </authorList>
    </citation>
    <scope>NUCLEOTIDE SEQUENCE [LARGE SCALE GENOMIC DNA]</scope>
    <source>
        <strain evidence="8 9">CBS 142.35</strain>
    </source>
</reference>
<dbReference type="GO" id="GO:0009060">
    <property type="term" value="P:aerobic respiration"/>
    <property type="evidence" value="ECO:0007669"/>
    <property type="project" value="TreeGrafter"/>
</dbReference>
<evidence type="ECO:0000256" key="4">
    <source>
        <dbReference type="ARBA" id="ARBA00022989"/>
    </source>
</evidence>
<proteinExistence type="inferred from homology"/>
<evidence type="ECO:0000256" key="7">
    <source>
        <dbReference type="SAM" id="Phobius"/>
    </source>
</evidence>
<protein>
    <submittedName>
        <fullName evidence="8">Uncharacterized protein</fullName>
    </submittedName>
</protein>
<dbReference type="InterPro" id="IPR001694">
    <property type="entry name" value="NADH_UbQ_OxRdtase_su1/FPO"/>
</dbReference>
<dbReference type="PANTHER" id="PTHR11432:SF3">
    <property type="entry name" value="NADH-UBIQUINONE OXIDOREDUCTASE CHAIN 1"/>
    <property type="match status" value="1"/>
</dbReference>
<gene>
    <name evidence="8" type="ORF">INT45_008358</name>
</gene>
<evidence type="ECO:0000256" key="5">
    <source>
        <dbReference type="ARBA" id="ARBA00023136"/>
    </source>
</evidence>
<organism evidence="8 9">
    <name type="scientific">Circinella minor</name>
    <dbReference type="NCBI Taxonomy" id="1195481"/>
    <lineage>
        <taxon>Eukaryota</taxon>
        <taxon>Fungi</taxon>
        <taxon>Fungi incertae sedis</taxon>
        <taxon>Mucoromycota</taxon>
        <taxon>Mucoromycotina</taxon>
        <taxon>Mucoromycetes</taxon>
        <taxon>Mucorales</taxon>
        <taxon>Lichtheimiaceae</taxon>
        <taxon>Circinella</taxon>
    </lineage>
</organism>
<dbReference type="GO" id="GO:0005743">
    <property type="term" value="C:mitochondrial inner membrane"/>
    <property type="evidence" value="ECO:0007669"/>
    <property type="project" value="UniProtKB-SubCell"/>
</dbReference>
<sequence>MSLSHKGDNNVFYNKSLPKATLDAAALVNSDPVWVYYEDSAPAAPGRDPGPLKINIFYLKINKFLNCAARDSKELFNKTPILSKRQTAKAIGISYKSVIKYLDSGKPFKVNVADAVKLFVKECVLPAHSNKALFVFAPLITLITSLLGWGVIPFGVGLTLADLSLGILYLLAVSSLGVYGTIFAGWAANSKWAFLGGLRSTAQMVSYEVVMGLIILTTVLLAGSLNIIDIIQAQINVWY</sequence>
<keyword evidence="5 7" id="KW-0472">Membrane</keyword>
<name>A0A8H7RZ24_9FUNG</name>
<dbReference type="Pfam" id="PF00146">
    <property type="entry name" value="NADHdh"/>
    <property type="match status" value="1"/>
</dbReference>
<dbReference type="EMBL" id="JAEPRB010000191">
    <property type="protein sequence ID" value="KAG2219183.1"/>
    <property type="molecule type" value="Genomic_DNA"/>
</dbReference>
<dbReference type="Proteomes" id="UP000646827">
    <property type="component" value="Unassembled WGS sequence"/>
</dbReference>
<feature type="transmembrane region" description="Helical" evidence="7">
    <location>
        <begin position="209"/>
        <end position="231"/>
    </location>
</feature>
<evidence type="ECO:0000313" key="8">
    <source>
        <dbReference type="EMBL" id="KAG2219183.1"/>
    </source>
</evidence>
<feature type="transmembrane region" description="Helical" evidence="7">
    <location>
        <begin position="133"/>
        <end position="155"/>
    </location>
</feature>
<keyword evidence="4 7" id="KW-1133">Transmembrane helix</keyword>